<organism evidence="3 4">
    <name type="scientific">Diaphorina citri</name>
    <name type="common">Asian citrus psyllid</name>
    <dbReference type="NCBI Taxonomy" id="121845"/>
    <lineage>
        <taxon>Eukaryota</taxon>
        <taxon>Metazoa</taxon>
        <taxon>Ecdysozoa</taxon>
        <taxon>Arthropoda</taxon>
        <taxon>Hexapoda</taxon>
        <taxon>Insecta</taxon>
        <taxon>Pterygota</taxon>
        <taxon>Neoptera</taxon>
        <taxon>Paraneoptera</taxon>
        <taxon>Hemiptera</taxon>
        <taxon>Sternorrhyncha</taxon>
        <taxon>Psylloidea</taxon>
        <taxon>Psyllidae</taxon>
        <taxon>Diaphorininae</taxon>
        <taxon>Diaphorina</taxon>
    </lineage>
</organism>
<proteinExistence type="predicted"/>
<feature type="domain" description="TMEM131L fourth Ig-like" evidence="2">
    <location>
        <begin position="277"/>
        <end position="393"/>
    </location>
</feature>
<dbReference type="GO" id="GO:0016020">
    <property type="term" value="C:membrane"/>
    <property type="evidence" value="ECO:0007669"/>
    <property type="project" value="TreeGrafter"/>
</dbReference>
<evidence type="ECO:0000256" key="1">
    <source>
        <dbReference type="SAM" id="MobiDB-lite"/>
    </source>
</evidence>
<dbReference type="InterPro" id="IPR039877">
    <property type="entry name" value="TMEM131-like"/>
</dbReference>
<feature type="compositionally biased region" description="Polar residues" evidence="1">
    <location>
        <begin position="1100"/>
        <end position="1110"/>
    </location>
</feature>
<dbReference type="RefSeq" id="XP_026678501.1">
    <property type="nucleotide sequence ID" value="XM_026822700.1"/>
</dbReference>
<feature type="compositionally biased region" description="Low complexity" evidence="1">
    <location>
        <begin position="816"/>
        <end position="826"/>
    </location>
</feature>
<feature type="compositionally biased region" description="Basic and acidic residues" evidence="1">
    <location>
        <begin position="762"/>
        <end position="773"/>
    </location>
</feature>
<sequence>MQPKENQTLFTLQFKQSVVLPRNNFPTSLSVQTNVSTVMIRLFCYSGRLTKTNLKTTIERRLLEPTRRMSGKIINYLVASVAQKISSGVGLKAPSSPPLSGSGSEQTGTKVPPVPSSSPGSGCLFWSRFRRVAAGMTSGYFSTSASSGSSGTAKSSPCVSHKDKPSSGSPGSSTPITFSYERKHVDECENYRSIPHNNLSSLPSLFDHLPLYSSSLLESNTRDFDMENLKLQNVDFKHLLLKKINLTLKLETSAVSGFLFRTSVAMTRASVTRERVVHFPLTQIGNTSYRNITLVNPFERHTLKVQLVLEKHYPYSNTIISEIPDSLKPSCNFGDCHFTSPQEFGFEKIHQDSHVLSSPIHSVHKDTPFYELEPGENITVNLAFAPSLSQKSTAPPRASATYTLEVALSLELLETCSALVSRPRYERHAFWTLFVALSVVFVAVVTSAYLDARHLCDASLVYMLQQDETGVQPVLDLRKISSGVGLKAPSSPPLSGSGSEQTGTKVPPVPSSSPGSGCLSWSRFRRVAAGMTNGYFSTSASSGSSGTAKSSPCVSHKDKPSSGSASNNNNTNNSNNNKSSSSPSSLSSSLYDNTFLSSPSPSAKSIGGGASVVTNGNGPLLRKRHVVTNSKRGSGGHPEEGEEGRKETSGSAWTTLLTKSHNKSHPSPSPSPPAPSSTSPSPLPSSQNSNLNNSTPSSGSVKKQPAPQAKQNNIAAINNHKLLNYIKKTSENANSRQRNLADFVSNPAKSNNKKFRVTSGGGKKEVEEHRRNVSDTSSIDVKTTPLDELMQDSFSSDDGKSSPNSIDNQKDKENTPSSDNSSNDSPHILDPSPPLIKSNTETTTKTKNSSKKQLKTITNDVFTNNNIFDSKLLNKAPTNKKSGSKETKLKKSSNEQKVPLMKCKSSPVAMVTEDKQNNLDKSSAILNNATPSPLMEEKMSNLNNNNNNAHNNLSSLPSLFDHLPLYSSSLLDGTLSVRNFMMESTPARLNDSFYELSDSSVGSPPSHPAPFPLGPIGPKKPPRPSPDQDWSHWVQRGSGNSEVHGSTTGASDAWMQRGNGANEVHGSGTGSASDAWMQRGTEVNNSTTSSAGDAWMQRGSEVNNSTTGSASEAWMQRGNGATEVHGSGTSSAGDAWMQRGNGANEVHGSGTGSASEAGYRSGGVFAAGSSVTGGQQENSQKNNYDSTKSLSSSAGWNNNNLGGGGLLQDNSGTGFLQQHNVTQFSSQSTYDDAWSQVPNLWDPFFSSGGPPVSTSSLGPPAPSDMWAPPADVWTPPPALWTTPPPTSTGTTAGPPPGFAHLGNIVDTSSPPPPLPNVATSQPYTVQGDTMQGSGQDYDPFRSLSHIWNPHSGDIWKHFPSNNNE</sequence>
<evidence type="ECO:0000259" key="2">
    <source>
        <dbReference type="Pfam" id="PF24499"/>
    </source>
</evidence>
<feature type="region of interest" description="Disordered" evidence="1">
    <location>
        <begin position="88"/>
        <end position="119"/>
    </location>
</feature>
<feature type="compositionally biased region" description="Low complexity" evidence="1">
    <location>
        <begin position="1189"/>
        <end position="1200"/>
    </location>
</feature>
<feature type="compositionally biased region" description="Low complexity" evidence="1">
    <location>
        <begin position="143"/>
        <end position="156"/>
    </location>
</feature>
<feature type="compositionally biased region" description="Polar residues" evidence="1">
    <location>
        <begin position="1081"/>
        <end position="1091"/>
    </location>
</feature>
<feature type="region of interest" description="Disordered" evidence="1">
    <location>
        <begin position="873"/>
        <end position="898"/>
    </location>
</feature>
<feature type="compositionally biased region" description="Low complexity" evidence="1">
    <location>
        <begin position="538"/>
        <end position="551"/>
    </location>
</feature>
<feature type="region of interest" description="Disordered" evidence="1">
    <location>
        <begin position="538"/>
        <end position="714"/>
    </location>
</feature>
<name>A0A3Q0IQD1_DIACI</name>
<feature type="region of interest" description="Disordered" evidence="1">
    <location>
        <begin position="143"/>
        <end position="176"/>
    </location>
</feature>
<feature type="compositionally biased region" description="Low complexity" evidence="1">
    <location>
        <begin position="676"/>
        <end position="714"/>
    </location>
</feature>
<feature type="region of interest" description="Disordered" evidence="1">
    <location>
        <begin position="728"/>
        <end position="852"/>
    </location>
</feature>
<dbReference type="Proteomes" id="UP000079169">
    <property type="component" value="Unplaced"/>
</dbReference>
<feature type="region of interest" description="Disordered" evidence="1">
    <location>
        <begin position="996"/>
        <end position="1209"/>
    </location>
</feature>
<gene>
    <name evidence="4" type="primary">LOC103507973</name>
</gene>
<dbReference type="PaxDb" id="121845-A0A3Q0IQD1"/>
<feature type="compositionally biased region" description="Polar residues" evidence="1">
    <location>
        <begin position="1169"/>
        <end position="1188"/>
    </location>
</feature>
<dbReference type="Pfam" id="PF24499">
    <property type="entry name" value="Ig_TMEM131L_4"/>
    <property type="match status" value="1"/>
</dbReference>
<feature type="compositionally biased region" description="Pro residues" evidence="1">
    <location>
        <begin position="1005"/>
        <end position="1025"/>
    </location>
</feature>
<feature type="compositionally biased region" description="Polar residues" evidence="1">
    <location>
        <begin position="590"/>
        <end position="603"/>
    </location>
</feature>
<feature type="compositionally biased region" description="Polar residues" evidence="1">
    <location>
        <begin position="1037"/>
        <end position="1050"/>
    </location>
</feature>
<dbReference type="InterPro" id="IPR055436">
    <property type="entry name" value="Ig_TMEM131L_4"/>
</dbReference>
<feature type="compositionally biased region" description="Polar residues" evidence="1">
    <location>
        <begin position="1317"/>
        <end position="1334"/>
    </location>
</feature>
<dbReference type="GeneID" id="103507973"/>
<reference evidence="4" key="1">
    <citation type="submission" date="2025-08" db="UniProtKB">
        <authorList>
            <consortium name="RefSeq"/>
        </authorList>
    </citation>
    <scope>IDENTIFICATION</scope>
</reference>
<feature type="region of interest" description="Disordered" evidence="1">
    <location>
        <begin position="484"/>
        <end position="517"/>
    </location>
</feature>
<dbReference type="PANTHER" id="PTHR22050:SF0">
    <property type="entry name" value="TRANSMEMBRANE PROTEIN 131 HOMOLOG"/>
    <property type="match status" value="1"/>
</dbReference>
<feature type="compositionally biased region" description="Basic and acidic residues" evidence="1">
    <location>
        <begin position="637"/>
        <end position="648"/>
    </location>
</feature>
<feature type="compositionally biased region" description="Low complexity" evidence="1">
    <location>
        <begin position="561"/>
        <end position="589"/>
    </location>
</feature>
<feature type="compositionally biased region" description="Polar residues" evidence="1">
    <location>
        <begin position="792"/>
        <end position="807"/>
    </location>
</feature>
<dbReference type="PANTHER" id="PTHR22050">
    <property type="entry name" value="RW1 PROTEIN HOMOLOG"/>
    <property type="match status" value="1"/>
</dbReference>
<evidence type="ECO:0000313" key="4">
    <source>
        <dbReference type="RefSeq" id="XP_026678501.1"/>
    </source>
</evidence>
<dbReference type="KEGG" id="dci:103507973"/>
<evidence type="ECO:0000313" key="3">
    <source>
        <dbReference type="Proteomes" id="UP000079169"/>
    </source>
</evidence>
<protein>
    <submittedName>
        <fullName evidence="4">Cell wall protein IFF6-like</fullName>
    </submittedName>
</protein>
<feature type="region of interest" description="Disordered" evidence="1">
    <location>
        <begin position="1309"/>
        <end position="1337"/>
    </location>
</feature>
<keyword evidence="3" id="KW-1185">Reference proteome</keyword>
<feature type="compositionally biased region" description="Basic and acidic residues" evidence="1">
    <location>
        <begin position="883"/>
        <end position="894"/>
    </location>
</feature>
<feature type="compositionally biased region" description="Low complexity" evidence="1">
    <location>
        <begin position="837"/>
        <end position="847"/>
    </location>
</feature>
<accession>A0A3Q0IQD1</accession>